<evidence type="ECO:0000259" key="1">
    <source>
        <dbReference type="Pfam" id="PF17676"/>
    </source>
</evidence>
<reference evidence="2 3" key="1">
    <citation type="submission" date="2019-01" db="EMBL/GenBank/DDBJ databases">
        <title>Draft genome sequences of the type strains of six Macrococcus species.</title>
        <authorList>
            <person name="Mazhar S."/>
            <person name="Altermann E."/>
            <person name="Hill C."/>
            <person name="Mcauliffe O."/>
        </authorList>
    </citation>
    <scope>NUCLEOTIDE SEQUENCE [LARGE SCALE GENOMIC DNA]</scope>
    <source>
        <strain evidence="2 3">ATCC 51828</strain>
    </source>
</reference>
<dbReference type="Pfam" id="PF17676">
    <property type="entry name" value="Peptidase_S66C"/>
    <property type="match status" value="1"/>
</dbReference>
<dbReference type="SUPFAM" id="SSF141986">
    <property type="entry name" value="LD-carboxypeptidase A C-terminal domain-like"/>
    <property type="match status" value="1"/>
</dbReference>
<dbReference type="InterPro" id="IPR040921">
    <property type="entry name" value="Peptidase_S66C"/>
</dbReference>
<organism evidence="2 3">
    <name type="scientific">Macrococcus carouselicus</name>
    <dbReference type="NCBI Taxonomy" id="69969"/>
    <lineage>
        <taxon>Bacteria</taxon>
        <taxon>Bacillati</taxon>
        <taxon>Bacillota</taxon>
        <taxon>Bacilli</taxon>
        <taxon>Bacillales</taxon>
        <taxon>Staphylococcaceae</taxon>
        <taxon>Macrococcus</taxon>
    </lineage>
</organism>
<evidence type="ECO:0000313" key="3">
    <source>
        <dbReference type="Proteomes" id="UP000295280"/>
    </source>
</evidence>
<comment type="caution">
    <text evidence="2">The sequence shown here is derived from an EMBL/GenBank/DDBJ whole genome shotgun (WGS) entry which is preliminary data.</text>
</comment>
<dbReference type="Gene3D" id="3.50.30.60">
    <property type="entry name" value="LD-carboxypeptidase A C-terminal domain-like"/>
    <property type="match status" value="1"/>
</dbReference>
<dbReference type="InterPro" id="IPR027461">
    <property type="entry name" value="Carboxypeptidase_A_C_sf"/>
</dbReference>
<proteinExistence type="predicted"/>
<feature type="domain" description="LD-carboxypeptidase C-terminal" evidence="1">
    <location>
        <begin position="4"/>
        <end position="34"/>
    </location>
</feature>
<dbReference type="OrthoDB" id="9807329at2"/>
<evidence type="ECO:0000313" key="2">
    <source>
        <dbReference type="EMBL" id="TDM02426.1"/>
    </source>
</evidence>
<sequence>MKEFGYSDLPILYNASFGHNEPKCILPYGVQAEIDTEALTFKLLEAAVES</sequence>
<protein>
    <recommendedName>
        <fullName evidence="1">LD-carboxypeptidase C-terminal domain-containing protein</fullName>
    </recommendedName>
</protein>
<name>A0A9Q8CMB6_9STAP</name>
<dbReference type="AlphaFoldDB" id="A0A9Q8CMB6"/>
<dbReference type="EMBL" id="SCWD01000002">
    <property type="protein sequence ID" value="TDM02426.1"/>
    <property type="molecule type" value="Genomic_DNA"/>
</dbReference>
<accession>A0A9Q8CMB6</accession>
<gene>
    <name evidence="2" type="ORF">ERX40_07680</name>
</gene>
<keyword evidence="3" id="KW-1185">Reference proteome</keyword>
<dbReference type="Proteomes" id="UP000295280">
    <property type="component" value="Unassembled WGS sequence"/>
</dbReference>